<dbReference type="Pfam" id="PF00440">
    <property type="entry name" value="TetR_N"/>
    <property type="match status" value="1"/>
</dbReference>
<dbReference type="PROSITE" id="PS50977">
    <property type="entry name" value="HTH_TETR_2"/>
    <property type="match status" value="1"/>
</dbReference>
<name>A0A2S9QHB5_9HYPH</name>
<evidence type="ECO:0000259" key="3">
    <source>
        <dbReference type="PROSITE" id="PS50977"/>
    </source>
</evidence>
<feature type="domain" description="HTH tetR-type" evidence="3">
    <location>
        <begin position="7"/>
        <end position="66"/>
    </location>
</feature>
<gene>
    <name evidence="4" type="ORF">C5L14_05880</name>
</gene>
<protein>
    <submittedName>
        <fullName evidence="4">TetR family transcriptional regulator</fullName>
    </submittedName>
</protein>
<dbReference type="InterPro" id="IPR009057">
    <property type="entry name" value="Homeodomain-like_sf"/>
</dbReference>
<sequence length="189" mass="20845">MARPLSEAKRQAILESATRLVAAMGIGAPTAKIAQGAEIAEGTLFKYFANKDELLNQLYLTLKTELGGAIMQGFIPDASIRERAWHIWSHWIDWGAKYPVKRKAMRQLGVSERITPATRQAGSSAFRDVSAAFEQAHALGPLRDQPMAFLSASFEALAETTLEFTARDPERRDAYKQAGFQIFWGGLGS</sequence>
<evidence type="ECO:0000313" key="4">
    <source>
        <dbReference type="EMBL" id="PRH88749.1"/>
    </source>
</evidence>
<evidence type="ECO:0000256" key="2">
    <source>
        <dbReference type="PROSITE-ProRule" id="PRU00335"/>
    </source>
</evidence>
<keyword evidence="5" id="KW-1185">Reference proteome</keyword>
<dbReference type="AlphaFoldDB" id="A0A2S9QHB5"/>
<dbReference type="InterPro" id="IPR001647">
    <property type="entry name" value="HTH_TetR"/>
</dbReference>
<dbReference type="Proteomes" id="UP000237682">
    <property type="component" value="Unassembled WGS sequence"/>
</dbReference>
<dbReference type="GO" id="GO:0003677">
    <property type="term" value="F:DNA binding"/>
    <property type="evidence" value="ECO:0007669"/>
    <property type="project" value="UniProtKB-UniRule"/>
</dbReference>
<dbReference type="RefSeq" id="WP_105861096.1">
    <property type="nucleotide sequence ID" value="NZ_PUEJ01000002.1"/>
</dbReference>
<dbReference type="Gene3D" id="1.10.357.10">
    <property type="entry name" value="Tetracycline Repressor, domain 2"/>
    <property type="match status" value="1"/>
</dbReference>
<dbReference type="OrthoDB" id="63332at2"/>
<organism evidence="4 5">
    <name type="scientific">Labrys okinawensis</name>
    <dbReference type="NCBI Taxonomy" id="346911"/>
    <lineage>
        <taxon>Bacteria</taxon>
        <taxon>Pseudomonadati</taxon>
        <taxon>Pseudomonadota</taxon>
        <taxon>Alphaproteobacteria</taxon>
        <taxon>Hyphomicrobiales</taxon>
        <taxon>Xanthobacteraceae</taxon>
        <taxon>Labrys</taxon>
    </lineage>
</organism>
<dbReference type="PANTHER" id="PTHR30055:SF222">
    <property type="entry name" value="REGULATORY PROTEIN"/>
    <property type="match status" value="1"/>
</dbReference>
<feature type="DNA-binding region" description="H-T-H motif" evidence="2">
    <location>
        <begin position="29"/>
        <end position="48"/>
    </location>
</feature>
<dbReference type="EMBL" id="PUEJ01000002">
    <property type="protein sequence ID" value="PRH88749.1"/>
    <property type="molecule type" value="Genomic_DNA"/>
</dbReference>
<evidence type="ECO:0000256" key="1">
    <source>
        <dbReference type="ARBA" id="ARBA00023125"/>
    </source>
</evidence>
<proteinExistence type="predicted"/>
<comment type="caution">
    <text evidence="4">The sequence shown here is derived from an EMBL/GenBank/DDBJ whole genome shotgun (WGS) entry which is preliminary data.</text>
</comment>
<dbReference type="SUPFAM" id="SSF46689">
    <property type="entry name" value="Homeodomain-like"/>
    <property type="match status" value="1"/>
</dbReference>
<reference evidence="4 5" key="1">
    <citation type="submission" date="2018-02" db="EMBL/GenBank/DDBJ databases">
        <title>Whole genome sequencing of endophytic bacterium.</title>
        <authorList>
            <person name="Eedara R."/>
            <person name="Podile A.R."/>
        </authorList>
    </citation>
    <scope>NUCLEOTIDE SEQUENCE [LARGE SCALE GENOMIC DNA]</scope>
    <source>
        <strain evidence="4 5">RP1T</strain>
    </source>
</reference>
<dbReference type="InterPro" id="IPR050109">
    <property type="entry name" value="HTH-type_TetR-like_transc_reg"/>
</dbReference>
<dbReference type="PRINTS" id="PR00455">
    <property type="entry name" value="HTHTETR"/>
</dbReference>
<accession>A0A2S9QHB5</accession>
<keyword evidence="1 2" id="KW-0238">DNA-binding</keyword>
<evidence type="ECO:0000313" key="5">
    <source>
        <dbReference type="Proteomes" id="UP000237682"/>
    </source>
</evidence>
<dbReference type="PANTHER" id="PTHR30055">
    <property type="entry name" value="HTH-TYPE TRANSCRIPTIONAL REGULATOR RUTR"/>
    <property type="match status" value="1"/>
</dbReference>